<dbReference type="AlphaFoldDB" id="A0AAF0I635"/>
<protein>
    <submittedName>
        <fullName evidence="2">Glycosyltransferase family A protein</fullName>
    </submittedName>
</protein>
<dbReference type="RefSeq" id="WP_330928089.1">
    <property type="nucleotide sequence ID" value="NZ_CP119075.1"/>
</dbReference>
<dbReference type="PANTHER" id="PTHR22916">
    <property type="entry name" value="GLYCOSYLTRANSFERASE"/>
    <property type="match status" value="1"/>
</dbReference>
<dbReference type="Gene3D" id="3.90.550.10">
    <property type="entry name" value="Spore Coat Polysaccharide Biosynthesis Protein SpsA, Chain A"/>
    <property type="match status" value="1"/>
</dbReference>
<dbReference type="InterPro" id="IPR029044">
    <property type="entry name" value="Nucleotide-diphossugar_trans"/>
</dbReference>
<evidence type="ECO:0000313" key="2">
    <source>
        <dbReference type="EMBL" id="WED67335.1"/>
    </source>
</evidence>
<dbReference type="InterPro" id="IPR001173">
    <property type="entry name" value="Glyco_trans_2-like"/>
</dbReference>
<sequence>MTAAPLVSILIPAFNAGPWINASVGSAIEQSHERCEIIVVDDGSSDETLARGQKIASRFPDRVKVMSQINAGAAAARNHALRLARGEYIQYLDADDLLSRDKIKLQLEILARSPAHALATCRWGRFHDSPADARFVDDEVFRDFEPIEWIIAHAAHLKMIHPAAWLVPREVAERAGEWDESLTLNDDGEYFARVTLASAGLRFTTDPAAASYYRSGLSGSLSDRKSLTALQSLHHTGELLQSHLFAASDRPETRQAMADHWQHLCYELYPDAPILSRDAAKRSHALGGSTVSPPLGGRQKLVARLFGWRAARRWASIIRR</sequence>
<dbReference type="EMBL" id="CP119075">
    <property type="protein sequence ID" value="WED67335.1"/>
    <property type="molecule type" value="Genomic_DNA"/>
</dbReference>
<accession>A0AAF0I635</accession>
<reference evidence="2" key="1">
    <citation type="submission" date="2023-03" db="EMBL/GenBank/DDBJ databases">
        <title>Lomoglobus Profundus gen. nov., sp. nov., a novel member of the phylum Verrucomicrobia, isolated from deep-marine sediment of South China Sea.</title>
        <authorList>
            <person name="Ahmad T."/>
            <person name="Ishaq S.E."/>
            <person name="Wang F."/>
        </authorList>
    </citation>
    <scope>NUCLEOTIDE SEQUENCE</scope>
    <source>
        <strain evidence="2">LMO-M01</strain>
    </source>
</reference>
<proteinExistence type="predicted"/>
<gene>
    <name evidence="2" type="ORF">PXH66_10790</name>
</gene>
<feature type="domain" description="Glycosyltransferase 2-like" evidence="1">
    <location>
        <begin position="8"/>
        <end position="131"/>
    </location>
</feature>
<dbReference type="Proteomes" id="UP001218638">
    <property type="component" value="Chromosome"/>
</dbReference>
<keyword evidence="3" id="KW-1185">Reference proteome</keyword>
<evidence type="ECO:0000313" key="3">
    <source>
        <dbReference type="Proteomes" id="UP001218638"/>
    </source>
</evidence>
<dbReference type="SUPFAM" id="SSF53448">
    <property type="entry name" value="Nucleotide-diphospho-sugar transferases"/>
    <property type="match status" value="1"/>
</dbReference>
<evidence type="ECO:0000259" key="1">
    <source>
        <dbReference type="Pfam" id="PF00535"/>
    </source>
</evidence>
<dbReference type="CDD" id="cd00761">
    <property type="entry name" value="Glyco_tranf_GTA_type"/>
    <property type="match status" value="1"/>
</dbReference>
<dbReference type="GO" id="GO:0016758">
    <property type="term" value="F:hexosyltransferase activity"/>
    <property type="evidence" value="ECO:0007669"/>
    <property type="project" value="UniProtKB-ARBA"/>
</dbReference>
<organism evidence="2 3">
    <name type="scientific">Synoicihabitans lomoniglobus</name>
    <dbReference type="NCBI Taxonomy" id="2909285"/>
    <lineage>
        <taxon>Bacteria</taxon>
        <taxon>Pseudomonadati</taxon>
        <taxon>Verrucomicrobiota</taxon>
        <taxon>Opitutia</taxon>
        <taxon>Opitutales</taxon>
        <taxon>Opitutaceae</taxon>
        <taxon>Synoicihabitans</taxon>
    </lineage>
</organism>
<dbReference type="KEGG" id="slom:PXH66_10790"/>
<name>A0AAF0I635_9BACT</name>
<dbReference type="Pfam" id="PF00535">
    <property type="entry name" value="Glycos_transf_2"/>
    <property type="match status" value="1"/>
</dbReference>